<proteinExistence type="predicted"/>
<dbReference type="RefSeq" id="WP_085031229.1">
    <property type="nucleotide sequence ID" value="NZ_CP020772.1"/>
</dbReference>
<dbReference type="AlphaFoldDB" id="A0A1W5ZZT2"/>
<dbReference type="EMBL" id="CP020772">
    <property type="protein sequence ID" value="ARI78770.1"/>
    <property type="molecule type" value="Genomic_DNA"/>
</dbReference>
<reference evidence="1 2" key="1">
    <citation type="submission" date="2017-04" db="EMBL/GenBank/DDBJ databases">
        <title>The whole genome sequencing and assembly of Halobacillus mangrovi strain.</title>
        <authorList>
            <person name="Lee S.-J."/>
            <person name="Park M.-K."/>
            <person name="Kim J.-Y."/>
            <person name="Lee Y.-J."/>
            <person name="Yi H."/>
            <person name="Bahn Y.-S."/>
            <person name="Kim J.F."/>
            <person name="Lee D.-W."/>
        </authorList>
    </citation>
    <scope>NUCLEOTIDE SEQUENCE [LARGE SCALE GENOMIC DNA]</scope>
    <source>
        <strain evidence="1 2">KTB 131</strain>
    </source>
</reference>
<evidence type="ECO:0000313" key="1">
    <source>
        <dbReference type="EMBL" id="ARI78770.1"/>
    </source>
</evidence>
<evidence type="ECO:0000313" key="2">
    <source>
        <dbReference type="Proteomes" id="UP000192527"/>
    </source>
</evidence>
<keyword evidence="2" id="KW-1185">Reference proteome</keyword>
<organism evidence="1 2">
    <name type="scientific">Halobacillus mangrovi</name>
    <dbReference type="NCBI Taxonomy" id="402384"/>
    <lineage>
        <taxon>Bacteria</taxon>
        <taxon>Bacillati</taxon>
        <taxon>Bacillota</taxon>
        <taxon>Bacilli</taxon>
        <taxon>Bacillales</taxon>
        <taxon>Bacillaceae</taxon>
        <taxon>Halobacillus</taxon>
    </lineage>
</organism>
<dbReference type="OrthoDB" id="2691582at2"/>
<protein>
    <submittedName>
        <fullName evidence="1">Uncharacterized protein</fullName>
    </submittedName>
</protein>
<dbReference type="KEGG" id="hmn:HM131_18840"/>
<gene>
    <name evidence="1" type="ORF">HM131_18840</name>
</gene>
<name>A0A1W5ZZT2_9BACI</name>
<sequence length="75" mass="8845">MILCEWKDFNTDTETYTLEAFEESIGDEFHAMDMKDGDEIPSYIWTTNYVVIVKQNARIYQDVSFVKIPRNPVCE</sequence>
<accession>A0A1W5ZZT2</accession>
<dbReference type="Proteomes" id="UP000192527">
    <property type="component" value="Chromosome"/>
</dbReference>